<name>A0A1E4STA7_9ASCO</name>
<protein>
    <recommendedName>
        <fullName evidence="7">Piwi domain-containing protein</fullName>
    </recommendedName>
</protein>
<dbReference type="SUPFAM" id="SSF53098">
    <property type="entry name" value="Ribonuclease H-like"/>
    <property type="match status" value="1"/>
</dbReference>
<dbReference type="SMART" id="SM01163">
    <property type="entry name" value="DUF1785"/>
    <property type="match status" value="1"/>
</dbReference>
<comment type="similarity">
    <text evidence="1">Belongs to the argonaute family.</text>
</comment>
<reference evidence="6" key="1">
    <citation type="submission" date="2016-04" db="EMBL/GenBank/DDBJ databases">
        <title>Comparative genomics of biotechnologically important yeasts.</title>
        <authorList>
            <consortium name="DOE Joint Genome Institute"/>
            <person name="Riley R."/>
            <person name="Haridas S."/>
            <person name="Wolfe K.H."/>
            <person name="Lopes M.R."/>
            <person name="Hittinger C.T."/>
            <person name="Goker M."/>
            <person name="Salamov A."/>
            <person name="Wisecaver J."/>
            <person name="Long T.M."/>
            <person name="Aerts A.L."/>
            <person name="Barry K."/>
            <person name="Choi C."/>
            <person name="Clum A."/>
            <person name="Coughlan A.Y."/>
            <person name="Deshpande S."/>
            <person name="Douglass A.P."/>
            <person name="Hanson S.J."/>
            <person name="Klenk H.-P."/>
            <person name="Labutti K."/>
            <person name="Lapidus A."/>
            <person name="Lindquist E."/>
            <person name="Lipzen A."/>
            <person name="Meier-Kolthoff J.P."/>
            <person name="Ohm R.A."/>
            <person name="Otillar R.P."/>
            <person name="Pangilinan J."/>
            <person name="Peng Y."/>
            <person name="Rokas A."/>
            <person name="Rosa C.A."/>
            <person name="Scheuner C."/>
            <person name="Sibirny A.A."/>
            <person name="Slot J.C."/>
            <person name="Stielow J.B."/>
            <person name="Sun H."/>
            <person name="Kurtzman C.P."/>
            <person name="Blackwell M."/>
            <person name="Grigoriev I.V."/>
            <person name="Jeffries T.W."/>
        </authorList>
    </citation>
    <scope>NUCLEOTIDE SEQUENCE [LARGE SCALE GENOMIC DNA]</scope>
    <source>
        <strain evidence="6">NRRL YB-2248</strain>
    </source>
</reference>
<feature type="compositionally biased region" description="Gly residues" evidence="2">
    <location>
        <begin position="60"/>
        <end position="71"/>
    </location>
</feature>
<dbReference type="STRING" id="983967.A0A1E4STA7"/>
<dbReference type="EMBL" id="KV453875">
    <property type="protein sequence ID" value="ODV82738.1"/>
    <property type="molecule type" value="Genomic_DNA"/>
</dbReference>
<feature type="compositionally biased region" description="Basic and acidic residues" evidence="2">
    <location>
        <begin position="43"/>
        <end position="59"/>
    </location>
</feature>
<keyword evidence="6" id="KW-1185">Reference proteome</keyword>
<organism evidence="5 6">
    <name type="scientific">[Candida] arabinofermentans NRRL YB-2248</name>
    <dbReference type="NCBI Taxonomy" id="983967"/>
    <lineage>
        <taxon>Eukaryota</taxon>
        <taxon>Fungi</taxon>
        <taxon>Dikarya</taxon>
        <taxon>Ascomycota</taxon>
        <taxon>Saccharomycotina</taxon>
        <taxon>Pichiomycetes</taxon>
        <taxon>Pichiales</taxon>
        <taxon>Pichiaceae</taxon>
        <taxon>Ogataea</taxon>
        <taxon>Ogataea/Candida clade</taxon>
    </lineage>
</organism>
<dbReference type="OrthoDB" id="10252740at2759"/>
<dbReference type="InterPro" id="IPR003165">
    <property type="entry name" value="Piwi"/>
</dbReference>
<dbReference type="Pfam" id="PF02170">
    <property type="entry name" value="PAZ"/>
    <property type="match status" value="1"/>
</dbReference>
<dbReference type="Pfam" id="PF16486">
    <property type="entry name" value="ArgoN"/>
    <property type="match status" value="1"/>
</dbReference>
<dbReference type="Gene3D" id="3.30.420.10">
    <property type="entry name" value="Ribonuclease H-like superfamily/Ribonuclease H"/>
    <property type="match status" value="1"/>
</dbReference>
<gene>
    <name evidence="5" type="ORF">CANARDRAFT_25652</name>
</gene>
<feature type="compositionally biased region" description="Basic and acidic residues" evidence="2">
    <location>
        <begin position="17"/>
        <end position="33"/>
    </location>
</feature>
<feature type="domain" description="Piwi" evidence="4">
    <location>
        <begin position="631"/>
        <end position="946"/>
    </location>
</feature>
<evidence type="ECO:0000259" key="3">
    <source>
        <dbReference type="PROSITE" id="PS50821"/>
    </source>
</evidence>
<dbReference type="PANTHER" id="PTHR22891">
    <property type="entry name" value="EUKARYOTIC TRANSLATION INITIATION FACTOR 2C"/>
    <property type="match status" value="1"/>
</dbReference>
<evidence type="ECO:0000256" key="1">
    <source>
        <dbReference type="RuleBase" id="RU361178"/>
    </source>
</evidence>
<dbReference type="Proteomes" id="UP000094801">
    <property type="component" value="Unassembled WGS sequence"/>
</dbReference>
<dbReference type="InterPro" id="IPR036085">
    <property type="entry name" value="PAZ_dom_sf"/>
</dbReference>
<dbReference type="Pfam" id="PF08699">
    <property type="entry name" value="ArgoL1"/>
    <property type="match status" value="1"/>
</dbReference>
<dbReference type="SMART" id="SM00950">
    <property type="entry name" value="Piwi"/>
    <property type="match status" value="1"/>
</dbReference>
<dbReference type="SUPFAM" id="SSF101690">
    <property type="entry name" value="PAZ domain"/>
    <property type="match status" value="1"/>
</dbReference>
<dbReference type="Gene3D" id="3.40.50.2300">
    <property type="match status" value="1"/>
</dbReference>
<accession>A0A1E4STA7</accession>
<dbReference type="PROSITE" id="PS50821">
    <property type="entry name" value="PAZ"/>
    <property type="match status" value="1"/>
</dbReference>
<evidence type="ECO:0000259" key="4">
    <source>
        <dbReference type="PROSITE" id="PS50822"/>
    </source>
</evidence>
<sequence>MSGRNTERGGGRGGGRGGDRGGRGGSRGSDRGGRGGGGGGGRGSDRGGRGGGRGSDRGGRGGARGGRGGRGGDAFVVKPVYNYVAEFADEVSSENSLAAIKKLPAPAKTSGLPIALRPSYGALGTPTNVGTNFVQYKVTNLIFYAYHVTFPEFLEDKKKVRAELLEMLIDKNPFLPSKKVISHDNSAIIYSTVPIPIENTKVKKVPFVFSEEELKGVIPKARPGEKTTAGSLTVTVELVQELNMDDLQKSTSLLGPDNFDMQPYISALNVSLGYKISKTPNVFNVGNSKFFFVEHPESCQPFQRGLYLANGYFASIRPTFNNIVINVNSAAAAFIKSHTKSGKQMNVADLMEDYFGTENLSTLDNTQVLRHKSFFKGIKITRDYLGHKSKPKNLHEIDIKVTAANHKFEVDGKMTTVAAYFKSKYNITIKYPNLPLIHLGGTNYVPMEACSVVPGQQYKGDITDVKGMLDFTTHRPPALAGLVQKEGLKVMAKGDAEHRIGNKLMVVPSRVLDPVTVEYANGSVSYNPKPYDGKSENSKGSWNLNNRKFYRPVASVIKLNVVVLEEERFPLREQEKDLVNRAVKTFISESGKYGVKYAPAFSLNKITITNPYALEKKLEEVARSVNKPNNFILWILPQADKGIFSSIKKVCDVRVGVLNQCTIFNKFTRERYDKFDLGMYALMGMKSCIKLGGVNHVMSKEHSSILMKNNLPALLLGADVSHPTGAGANGSAPSVAAVVGSIDGFYNSFPGSLSYQEGKVEIIGEMEKMCVERIMEYHAKVGKLPQEVLFYRDGVSEPQFEILLKEEVPAVKAAFSTIKRKMNLPTYNPKLTFVVIVKRHNTRFYPLNKNAKTSSGKEIAVQAKENIIPGSIVDKGITSVKYYDFYLQSQMALQGTAVPGHYYVLYDENKFKPDEIQKVTYGLCNIFARAVNSVRVVPPAYYADLLCERGNCYMNGAQASRGETQMQAAKKMVGAGIHPSVKKAMVYI</sequence>
<dbReference type="AlphaFoldDB" id="A0A1E4STA7"/>
<dbReference type="SMART" id="SM00949">
    <property type="entry name" value="PAZ"/>
    <property type="match status" value="1"/>
</dbReference>
<evidence type="ECO:0000313" key="5">
    <source>
        <dbReference type="EMBL" id="ODV82738.1"/>
    </source>
</evidence>
<dbReference type="Pfam" id="PF02171">
    <property type="entry name" value="Piwi"/>
    <property type="match status" value="1"/>
</dbReference>
<proteinExistence type="inferred from homology"/>
<evidence type="ECO:0000256" key="2">
    <source>
        <dbReference type="SAM" id="MobiDB-lite"/>
    </source>
</evidence>
<dbReference type="InterPro" id="IPR012337">
    <property type="entry name" value="RNaseH-like_sf"/>
</dbReference>
<dbReference type="Gene3D" id="2.170.260.10">
    <property type="entry name" value="paz domain"/>
    <property type="match status" value="1"/>
</dbReference>
<dbReference type="GO" id="GO:0003723">
    <property type="term" value="F:RNA binding"/>
    <property type="evidence" value="ECO:0007669"/>
    <property type="project" value="InterPro"/>
</dbReference>
<feature type="region of interest" description="Disordered" evidence="2">
    <location>
        <begin position="1"/>
        <end position="71"/>
    </location>
</feature>
<dbReference type="CDD" id="cd02846">
    <property type="entry name" value="PAZ_argonaute_like"/>
    <property type="match status" value="1"/>
</dbReference>
<dbReference type="InterPro" id="IPR014811">
    <property type="entry name" value="ArgoL1"/>
</dbReference>
<dbReference type="InterPro" id="IPR036397">
    <property type="entry name" value="RNaseH_sf"/>
</dbReference>
<feature type="domain" description="PAZ" evidence="3">
    <location>
        <begin position="346"/>
        <end position="454"/>
    </location>
</feature>
<dbReference type="InterPro" id="IPR032474">
    <property type="entry name" value="Argonaute_N"/>
</dbReference>
<dbReference type="PROSITE" id="PS50822">
    <property type="entry name" value="PIWI"/>
    <property type="match status" value="1"/>
</dbReference>
<feature type="compositionally biased region" description="Basic and acidic residues" evidence="2">
    <location>
        <begin position="1"/>
        <end position="10"/>
    </location>
</feature>
<evidence type="ECO:0008006" key="7">
    <source>
        <dbReference type="Google" id="ProtNLM"/>
    </source>
</evidence>
<evidence type="ECO:0000313" key="6">
    <source>
        <dbReference type="Proteomes" id="UP000094801"/>
    </source>
</evidence>
<dbReference type="InterPro" id="IPR003100">
    <property type="entry name" value="PAZ_dom"/>
</dbReference>